<dbReference type="SUPFAM" id="SSF53474">
    <property type="entry name" value="alpha/beta-Hydrolases"/>
    <property type="match status" value="1"/>
</dbReference>
<dbReference type="Proteomes" id="UP000319040">
    <property type="component" value="Unassembled WGS sequence"/>
</dbReference>
<evidence type="ECO:0000256" key="7">
    <source>
        <dbReference type="RuleBase" id="RU363068"/>
    </source>
</evidence>
<accession>A0A521DNY9</accession>
<dbReference type="InterPro" id="IPR029058">
    <property type="entry name" value="AB_hydrolase_fold"/>
</dbReference>
<keyword evidence="2 7" id="KW-0719">Serine esterase</keyword>
<dbReference type="EC" id="3.1.2.12" evidence="5 7"/>
<evidence type="ECO:0000313" key="9">
    <source>
        <dbReference type="Proteomes" id="UP000319040"/>
    </source>
</evidence>
<name>A0A521DNY9_SACCC</name>
<dbReference type="InterPro" id="IPR000801">
    <property type="entry name" value="Esterase-like"/>
</dbReference>
<dbReference type="RefSeq" id="WP_142533783.1">
    <property type="nucleotide sequence ID" value="NZ_FXTB01000006.1"/>
</dbReference>
<dbReference type="OrthoDB" id="9803578at2"/>
<dbReference type="EMBL" id="FXTB01000006">
    <property type="protein sequence ID" value="SMO73338.1"/>
    <property type="molecule type" value="Genomic_DNA"/>
</dbReference>
<dbReference type="Pfam" id="PF00756">
    <property type="entry name" value="Esterase"/>
    <property type="match status" value="1"/>
</dbReference>
<comment type="catalytic activity">
    <reaction evidence="4 7">
        <text>S-formylglutathione + H2O = formate + glutathione + H(+)</text>
        <dbReference type="Rhea" id="RHEA:14961"/>
        <dbReference type="ChEBI" id="CHEBI:15377"/>
        <dbReference type="ChEBI" id="CHEBI:15378"/>
        <dbReference type="ChEBI" id="CHEBI:15740"/>
        <dbReference type="ChEBI" id="CHEBI:57688"/>
        <dbReference type="ChEBI" id="CHEBI:57925"/>
        <dbReference type="EC" id="3.1.2.12"/>
    </reaction>
</comment>
<dbReference type="Gene3D" id="3.40.50.1820">
    <property type="entry name" value="alpha/beta hydrolase"/>
    <property type="match status" value="1"/>
</dbReference>
<evidence type="ECO:0000256" key="2">
    <source>
        <dbReference type="ARBA" id="ARBA00022487"/>
    </source>
</evidence>
<evidence type="ECO:0000256" key="4">
    <source>
        <dbReference type="ARBA" id="ARBA00047590"/>
    </source>
</evidence>
<protein>
    <recommendedName>
        <fullName evidence="5 7">S-formylglutathione hydrolase</fullName>
        <ecNumber evidence="5 7">3.1.2.12</ecNumber>
    </recommendedName>
</protein>
<keyword evidence="3 7" id="KW-0378">Hydrolase</keyword>
<comment type="similarity">
    <text evidence="1 7">Belongs to the esterase D family.</text>
</comment>
<evidence type="ECO:0000256" key="6">
    <source>
        <dbReference type="PIRSR" id="PIRSR614186-1"/>
    </source>
</evidence>
<feature type="active site" description="Charge relay system" evidence="6">
    <location>
        <position position="258"/>
    </location>
</feature>
<sequence>MLENISSVKVSDGWHKQYNHNATSTNCSMRFAIFLPPGASESNKVPVLYWLSGLTCTDENFMQKAGAFKKAAELGMAIVAPDTSPRGENVPDEDSYDFGQGAGFYVNATQAPYATHYHMYDYVVNELPRLIEKHFPVTGTKAISGHSMGGHGALMIALKNPQSYVSASAFSPIVNPVNSPWGVKAFTGYLGNDKAVWAQYDSCELMRQAKQSDYLPMLASQGDADNFLEEQLKPEKLINVAKEKNYPLSFEMQAGYDHSYFFISTFIDQHLSFHHKYLQGE</sequence>
<feature type="active site" description="Charge relay system" evidence="6">
    <location>
        <position position="147"/>
    </location>
</feature>
<dbReference type="InterPro" id="IPR014186">
    <property type="entry name" value="S-formylglutathione_hydrol"/>
</dbReference>
<dbReference type="GO" id="GO:0018738">
    <property type="term" value="F:S-formylglutathione hydrolase activity"/>
    <property type="evidence" value="ECO:0007669"/>
    <property type="project" value="UniProtKB-UniRule"/>
</dbReference>
<organism evidence="8 9">
    <name type="scientific">Saccharicrinis carchari</name>
    <dbReference type="NCBI Taxonomy" id="1168039"/>
    <lineage>
        <taxon>Bacteria</taxon>
        <taxon>Pseudomonadati</taxon>
        <taxon>Bacteroidota</taxon>
        <taxon>Bacteroidia</taxon>
        <taxon>Marinilabiliales</taxon>
        <taxon>Marinilabiliaceae</taxon>
        <taxon>Saccharicrinis</taxon>
    </lineage>
</organism>
<dbReference type="PANTHER" id="PTHR10061">
    <property type="entry name" value="S-FORMYLGLUTATHIONE HYDROLASE"/>
    <property type="match status" value="1"/>
</dbReference>
<dbReference type="GO" id="GO:0052689">
    <property type="term" value="F:carboxylic ester hydrolase activity"/>
    <property type="evidence" value="ECO:0007669"/>
    <property type="project" value="UniProtKB-KW"/>
</dbReference>
<gene>
    <name evidence="8" type="ORF">SAMN06265379_10672</name>
</gene>
<proteinExistence type="inferred from homology"/>
<reference evidence="8 9" key="1">
    <citation type="submission" date="2017-05" db="EMBL/GenBank/DDBJ databases">
        <authorList>
            <person name="Varghese N."/>
            <person name="Submissions S."/>
        </authorList>
    </citation>
    <scope>NUCLEOTIDE SEQUENCE [LARGE SCALE GENOMIC DNA]</scope>
    <source>
        <strain evidence="8 9">DSM 27040</strain>
    </source>
</reference>
<dbReference type="PANTHER" id="PTHR10061:SF1">
    <property type="entry name" value="S-FORMYLGLUTATHIONE HYDROLASE YEIG"/>
    <property type="match status" value="1"/>
</dbReference>
<dbReference type="GO" id="GO:0046294">
    <property type="term" value="P:formaldehyde catabolic process"/>
    <property type="evidence" value="ECO:0007669"/>
    <property type="project" value="InterPro"/>
</dbReference>
<dbReference type="NCBIfam" id="TIGR02821">
    <property type="entry name" value="fghA_ester_D"/>
    <property type="match status" value="1"/>
</dbReference>
<feature type="active site" description="Charge relay system" evidence="6">
    <location>
        <position position="225"/>
    </location>
</feature>
<dbReference type="GO" id="GO:0005829">
    <property type="term" value="C:cytosol"/>
    <property type="evidence" value="ECO:0007669"/>
    <property type="project" value="TreeGrafter"/>
</dbReference>
<evidence type="ECO:0000256" key="3">
    <source>
        <dbReference type="ARBA" id="ARBA00022801"/>
    </source>
</evidence>
<evidence type="ECO:0000256" key="5">
    <source>
        <dbReference type="NCBIfam" id="TIGR02821"/>
    </source>
</evidence>
<dbReference type="FunFam" id="3.40.50.1820:FF:000002">
    <property type="entry name" value="S-formylglutathione hydrolase"/>
    <property type="match status" value="1"/>
</dbReference>
<keyword evidence="9" id="KW-1185">Reference proteome</keyword>
<evidence type="ECO:0000256" key="1">
    <source>
        <dbReference type="ARBA" id="ARBA00005622"/>
    </source>
</evidence>
<dbReference type="AlphaFoldDB" id="A0A521DNY9"/>
<comment type="function">
    <text evidence="7">Serine hydrolase involved in the detoxification of formaldehyde.</text>
</comment>
<evidence type="ECO:0000313" key="8">
    <source>
        <dbReference type="EMBL" id="SMO73338.1"/>
    </source>
</evidence>